<accession>A0A6J6IFC8</accession>
<dbReference type="AlphaFoldDB" id="A0A6J6IFC8"/>
<dbReference type="InterPro" id="IPR050881">
    <property type="entry name" value="LL-DAP_aminotransferase"/>
</dbReference>
<name>A0A6J6IFC8_9ZZZZ</name>
<sequence>MGKAHQLPDFPWDLLAPYAQRAATHPSGVVDLSVGTPVDPTPQIIQAALIEAANAPGYPTTVGTLDLRESCAAWMTRILGATVDAAAILPTIGSKEFVAWLPTLLGLGPEDHIVIPKIAYPTYAVGAALCGARVTATDEPELIDDAALIWLNTPGNPTGHVLTDERMRTIVEHARTIGAIVASDECYYELAWTKQPVSILNPLVCGENHQGLLAVHSLSKRSNFAGYRFGFTAGDPVIIKQLLEVRKHGGLMVPAPVQHAAAVAYADDAHVAVQRERYRARRELLKGALEGAGFTIDDSAAGLYLWATRGEPCWDTVSWFADRGVVVTPGDFYGVAGANHVRIALTGTDEAIGQIPARLAM</sequence>
<evidence type="ECO:0000256" key="2">
    <source>
        <dbReference type="ARBA" id="ARBA00022576"/>
    </source>
</evidence>
<comment type="cofactor">
    <cofactor evidence="1">
        <name>pyridoxal 5'-phosphate</name>
        <dbReference type="ChEBI" id="CHEBI:597326"/>
    </cofactor>
</comment>
<dbReference type="PANTHER" id="PTHR42832:SF3">
    <property type="entry name" value="L-GLUTAMINE--4-(METHYLSULFANYL)-2-OXOBUTANOATE AMINOTRANSFERASE"/>
    <property type="match status" value="1"/>
</dbReference>
<dbReference type="GO" id="GO:0008483">
    <property type="term" value="F:transaminase activity"/>
    <property type="evidence" value="ECO:0007669"/>
    <property type="project" value="UniProtKB-KW"/>
</dbReference>
<dbReference type="InterPro" id="IPR004839">
    <property type="entry name" value="Aminotransferase_I/II_large"/>
</dbReference>
<gene>
    <name evidence="5" type="ORF">UFOPK1908_00954</name>
</gene>
<proteinExistence type="predicted"/>
<dbReference type="Gene3D" id="3.90.1150.10">
    <property type="entry name" value="Aspartate Aminotransferase, domain 1"/>
    <property type="match status" value="1"/>
</dbReference>
<evidence type="ECO:0000256" key="3">
    <source>
        <dbReference type="ARBA" id="ARBA00022679"/>
    </source>
</evidence>
<dbReference type="InterPro" id="IPR015421">
    <property type="entry name" value="PyrdxlP-dep_Trfase_major"/>
</dbReference>
<dbReference type="NCBIfam" id="TIGR03539">
    <property type="entry name" value="DapC_actino"/>
    <property type="match status" value="1"/>
</dbReference>
<evidence type="ECO:0000313" key="5">
    <source>
        <dbReference type="EMBL" id="CAB4622874.1"/>
    </source>
</evidence>
<protein>
    <submittedName>
        <fullName evidence="5">Unannotated protein</fullName>
    </submittedName>
</protein>
<evidence type="ECO:0000256" key="1">
    <source>
        <dbReference type="ARBA" id="ARBA00001933"/>
    </source>
</evidence>
<dbReference type="EMBL" id="CAEZVB010000042">
    <property type="protein sequence ID" value="CAB4622874.1"/>
    <property type="molecule type" value="Genomic_DNA"/>
</dbReference>
<dbReference type="InterPro" id="IPR015422">
    <property type="entry name" value="PyrdxlP-dep_Trfase_small"/>
</dbReference>
<evidence type="ECO:0000259" key="4">
    <source>
        <dbReference type="Pfam" id="PF00155"/>
    </source>
</evidence>
<keyword evidence="2" id="KW-0032">Aminotransferase</keyword>
<organism evidence="5">
    <name type="scientific">freshwater metagenome</name>
    <dbReference type="NCBI Taxonomy" id="449393"/>
    <lineage>
        <taxon>unclassified sequences</taxon>
        <taxon>metagenomes</taxon>
        <taxon>ecological metagenomes</taxon>
    </lineage>
</organism>
<dbReference type="GO" id="GO:0030170">
    <property type="term" value="F:pyridoxal phosphate binding"/>
    <property type="evidence" value="ECO:0007669"/>
    <property type="project" value="InterPro"/>
</dbReference>
<keyword evidence="3" id="KW-0808">Transferase</keyword>
<dbReference type="SUPFAM" id="SSF53383">
    <property type="entry name" value="PLP-dependent transferases"/>
    <property type="match status" value="1"/>
</dbReference>
<dbReference type="CDD" id="cd00609">
    <property type="entry name" value="AAT_like"/>
    <property type="match status" value="1"/>
</dbReference>
<dbReference type="Pfam" id="PF00155">
    <property type="entry name" value="Aminotran_1_2"/>
    <property type="match status" value="1"/>
</dbReference>
<dbReference type="PANTHER" id="PTHR42832">
    <property type="entry name" value="AMINO ACID AMINOTRANSFERASE"/>
    <property type="match status" value="1"/>
</dbReference>
<reference evidence="5" key="1">
    <citation type="submission" date="2020-05" db="EMBL/GenBank/DDBJ databases">
        <authorList>
            <person name="Chiriac C."/>
            <person name="Salcher M."/>
            <person name="Ghai R."/>
            <person name="Kavagutti S V."/>
        </authorList>
    </citation>
    <scope>NUCLEOTIDE SEQUENCE</scope>
</reference>
<dbReference type="InterPro" id="IPR015424">
    <property type="entry name" value="PyrdxlP-dep_Trfase"/>
</dbReference>
<dbReference type="InterPro" id="IPR019880">
    <property type="entry name" value="OxyQ"/>
</dbReference>
<dbReference type="Gene3D" id="3.40.640.10">
    <property type="entry name" value="Type I PLP-dependent aspartate aminotransferase-like (Major domain)"/>
    <property type="match status" value="1"/>
</dbReference>
<feature type="domain" description="Aminotransferase class I/classII large" evidence="4">
    <location>
        <begin position="29"/>
        <end position="353"/>
    </location>
</feature>